<dbReference type="Proteomes" id="UP000521943">
    <property type="component" value="Unassembled WGS sequence"/>
</dbReference>
<evidence type="ECO:0000313" key="3">
    <source>
        <dbReference type="Proteomes" id="UP000521943"/>
    </source>
</evidence>
<proteinExistence type="predicted"/>
<name>A0A8H6HK40_9AGAR</name>
<accession>A0A8H6HK40</accession>
<feature type="region of interest" description="Disordered" evidence="1">
    <location>
        <begin position="1"/>
        <end position="85"/>
    </location>
</feature>
<dbReference type="EMBL" id="JACGCI010000083">
    <property type="protein sequence ID" value="KAF6747248.1"/>
    <property type="molecule type" value="Genomic_DNA"/>
</dbReference>
<feature type="compositionally biased region" description="Polar residues" evidence="1">
    <location>
        <begin position="34"/>
        <end position="44"/>
    </location>
</feature>
<keyword evidence="3" id="KW-1185">Reference proteome</keyword>
<reference evidence="2 3" key="1">
    <citation type="submission" date="2020-07" db="EMBL/GenBank/DDBJ databases">
        <title>Comparative genomics of pyrophilous fungi reveals a link between fire events and developmental genes.</title>
        <authorList>
            <consortium name="DOE Joint Genome Institute"/>
            <person name="Steindorff A.S."/>
            <person name="Carver A."/>
            <person name="Calhoun S."/>
            <person name="Stillman K."/>
            <person name="Liu H."/>
            <person name="Lipzen A."/>
            <person name="Pangilinan J."/>
            <person name="Labutti K."/>
            <person name="Bruns T.D."/>
            <person name="Grigoriev I.V."/>
        </authorList>
    </citation>
    <scope>NUCLEOTIDE SEQUENCE [LARGE SCALE GENOMIC DNA]</scope>
    <source>
        <strain evidence="2 3">CBS 144469</strain>
    </source>
</reference>
<feature type="region of interest" description="Disordered" evidence="1">
    <location>
        <begin position="182"/>
        <end position="204"/>
    </location>
</feature>
<dbReference type="OrthoDB" id="3089121at2759"/>
<comment type="caution">
    <text evidence="2">The sequence shown here is derived from an EMBL/GenBank/DDBJ whole genome shotgun (WGS) entry which is preliminary data.</text>
</comment>
<organism evidence="2 3">
    <name type="scientific">Ephemerocybe angulata</name>
    <dbReference type="NCBI Taxonomy" id="980116"/>
    <lineage>
        <taxon>Eukaryota</taxon>
        <taxon>Fungi</taxon>
        <taxon>Dikarya</taxon>
        <taxon>Basidiomycota</taxon>
        <taxon>Agaricomycotina</taxon>
        <taxon>Agaricomycetes</taxon>
        <taxon>Agaricomycetidae</taxon>
        <taxon>Agaricales</taxon>
        <taxon>Agaricineae</taxon>
        <taxon>Psathyrellaceae</taxon>
        <taxon>Ephemerocybe</taxon>
    </lineage>
</organism>
<evidence type="ECO:0000313" key="2">
    <source>
        <dbReference type="EMBL" id="KAF6747248.1"/>
    </source>
</evidence>
<gene>
    <name evidence="2" type="ORF">DFP72DRAFT_1175072</name>
</gene>
<sequence>MSGSGSLAVDLLSSTIQDPHVATSKNNDAEPESRSSGQSDSVQETLEEKSLFKQRYKRSAHLQPPPPRAARRPANGSPVCTTQGDSVSGYITRLGGALDTSDIAGALQTCLRAAVQPHDAGSTLRPTLIAATTARVPGKRQQKNEGGEPVGPITKGWDVLQRDHLPSSAQHAQRLLVELNDQPYSDASPPTRASSDAHDPDIELPLQPSEAHIEEILSEISVQHMYQRQLVMPTISTLKSSWYRWAFGSRTASADTADGTDGEEA</sequence>
<evidence type="ECO:0000256" key="1">
    <source>
        <dbReference type="SAM" id="MobiDB-lite"/>
    </source>
</evidence>
<dbReference type="AlphaFoldDB" id="A0A8H6HK40"/>
<protein>
    <submittedName>
        <fullName evidence="2">Uncharacterized protein</fullName>
    </submittedName>
</protein>